<feature type="region of interest" description="Disordered" evidence="1">
    <location>
        <begin position="344"/>
        <end position="517"/>
    </location>
</feature>
<dbReference type="Proteomes" id="UP000285768">
    <property type="component" value="Chromosome"/>
</dbReference>
<feature type="compositionally biased region" description="Basic and acidic residues" evidence="1">
    <location>
        <begin position="438"/>
        <end position="448"/>
    </location>
</feature>
<dbReference type="InterPro" id="IPR005021">
    <property type="entry name" value="Terminase_largesu-like"/>
</dbReference>
<reference evidence="2 3" key="1">
    <citation type="submission" date="2019-01" db="EMBL/GenBank/DDBJ databases">
        <title>Leucobacter muris sp. nov. isolated from the nose of a laboratory mouse.</title>
        <authorList>
            <person name="Benga L."/>
            <person name="Sproeer C."/>
            <person name="Schumann P."/>
            <person name="Verbarg S."/>
            <person name="Bunk B."/>
            <person name="Engelhardt E."/>
            <person name="Benten P.M."/>
            <person name="Sager M."/>
        </authorList>
    </citation>
    <scope>NUCLEOTIDE SEQUENCE [LARGE SCALE GENOMIC DNA]</scope>
    <source>
        <strain evidence="2 3">DSM 101948</strain>
    </source>
</reference>
<evidence type="ECO:0000313" key="3">
    <source>
        <dbReference type="Proteomes" id="UP000285768"/>
    </source>
</evidence>
<protein>
    <recommendedName>
        <fullName evidence="4">Terminase</fullName>
    </recommendedName>
</protein>
<dbReference type="RefSeq" id="WP_128387524.1">
    <property type="nucleotide sequence ID" value="NZ_CP035037.1"/>
</dbReference>
<accession>A0ABX5QI60</accession>
<evidence type="ECO:0000313" key="2">
    <source>
        <dbReference type="EMBL" id="QAB18782.1"/>
    </source>
</evidence>
<dbReference type="InterPro" id="IPR027417">
    <property type="entry name" value="P-loop_NTPase"/>
</dbReference>
<dbReference type="PANTHER" id="PTHR41287:SF1">
    <property type="entry name" value="PROTEIN YMFN"/>
    <property type="match status" value="1"/>
</dbReference>
<proteinExistence type="predicted"/>
<feature type="compositionally biased region" description="Basic residues" evidence="1">
    <location>
        <begin position="349"/>
        <end position="359"/>
    </location>
</feature>
<dbReference type="EMBL" id="CP035037">
    <property type="protein sequence ID" value="QAB18782.1"/>
    <property type="molecule type" value="Genomic_DNA"/>
</dbReference>
<feature type="compositionally biased region" description="Basic and acidic residues" evidence="1">
    <location>
        <begin position="491"/>
        <end position="507"/>
    </location>
</feature>
<evidence type="ECO:0008006" key="4">
    <source>
        <dbReference type="Google" id="ProtNLM"/>
    </source>
</evidence>
<feature type="compositionally biased region" description="Basic residues" evidence="1">
    <location>
        <begin position="508"/>
        <end position="517"/>
    </location>
</feature>
<feature type="compositionally biased region" description="Basic and acidic residues" evidence="1">
    <location>
        <begin position="397"/>
        <end position="407"/>
    </location>
</feature>
<dbReference type="Gene3D" id="3.40.50.300">
    <property type="entry name" value="P-loop containing nucleotide triphosphate hydrolases"/>
    <property type="match status" value="1"/>
</dbReference>
<evidence type="ECO:0000256" key="1">
    <source>
        <dbReference type="SAM" id="MobiDB-lite"/>
    </source>
</evidence>
<sequence length="538" mass="61245">MAKKRYGRTEPRIFTKPRVELTPASSRGFEVIAFARDVLHVKLLPWQEWLLIHMFELNGDGTLRFGKALVIVGRQNGKTLLAAVLSAYWMFVDAVRWGDLSPAHTFEIYGSAQKLDVAMKPWRQVRAWAGPDNRKIGIAPDRVPMLQACTYPPRMVNGEVELKTHEGAAYKPRTFEAVRGLTAARMILDELRKQYDYEGWSAITKADTAVFDSFLLALSNAGTDRSEVLKDTRDIAHAEVDDPDAEWFVAEWSAHPDQTIDDPTAFEQANPSAGYLPGMTIEKLMRTARNARSKPGALIVERIEVLGQWVSAEVTPYLNLAEWEACEDPPRIDERGVLVEVGSQLPPRRAPRARRRRVRRSQDVLCRRGGSPRRRTRPRRSHRAACRDPLGGALPRESARENWDQRSRVAVQGLPRRGSREASATGRVRRTRGLWHPAPERSRPTERRGARRPGPPARAADPHHGRRERLHEEPQRHARMGSEWTRRRGANRGDHHGALRPTHDRPARRGRVGIRARRRRRRQGLVVIAWGFSTYSRA</sequence>
<name>A0ABX5QI60_9MICO</name>
<keyword evidence="3" id="KW-1185">Reference proteome</keyword>
<feature type="compositionally biased region" description="Basic residues" evidence="1">
    <location>
        <begin position="370"/>
        <end position="384"/>
    </location>
</feature>
<gene>
    <name evidence="2" type="ORF">Leucomu_13465</name>
</gene>
<organism evidence="2 3">
    <name type="scientific">Leucobacter muris</name>
    <dbReference type="NCBI Taxonomy" id="1935379"/>
    <lineage>
        <taxon>Bacteria</taxon>
        <taxon>Bacillati</taxon>
        <taxon>Actinomycetota</taxon>
        <taxon>Actinomycetes</taxon>
        <taxon>Micrococcales</taxon>
        <taxon>Microbacteriaceae</taxon>
        <taxon>Leucobacter</taxon>
    </lineage>
</organism>
<dbReference type="PANTHER" id="PTHR41287">
    <property type="match status" value="1"/>
</dbReference>